<dbReference type="PANTHER" id="PTHR34883">
    <property type="entry name" value="SERINE-RICH PROTEIN, PUTATIVE-RELATED-RELATED"/>
    <property type="match status" value="1"/>
</dbReference>
<dbReference type="Proteomes" id="UP001498398">
    <property type="component" value="Unassembled WGS sequence"/>
</dbReference>
<feature type="chain" id="PRO_5045031477" evidence="2">
    <location>
        <begin position="17"/>
        <end position="203"/>
    </location>
</feature>
<dbReference type="EMBL" id="JBANRG010000054">
    <property type="protein sequence ID" value="KAK7443581.1"/>
    <property type="molecule type" value="Genomic_DNA"/>
</dbReference>
<dbReference type="InterPro" id="IPR008972">
    <property type="entry name" value="Cupredoxin"/>
</dbReference>
<keyword evidence="5" id="KW-1185">Reference proteome</keyword>
<feature type="signal peptide" evidence="2">
    <location>
        <begin position="1"/>
        <end position="16"/>
    </location>
</feature>
<feature type="compositionally biased region" description="Low complexity" evidence="1">
    <location>
        <begin position="149"/>
        <end position="179"/>
    </location>
</feature>
<feature type="region of interest" description="Disordered" evidence="1">
    <location>
        <begin position="124"/>
        <end position="179"/>
    </location>
</feature>
<gene>
    <name evidence="4" type="ORF">VKT23_015753</name>
    <name evidence="3" type="ORF">VKT23_019442</name>
</gene>
<evidence type="ECO:0000256" key="2">
    <source>
        <dbReference type="SAM" id="SignalP"/>
    </source>
</evidence>
<dbReference type="PANTHER" id="PTHR34883:SF15">
    <property type="entry name" value="EXTRACELLULAR SERINE-RICH PROTEIN"/>
    <property type="match status" value="1"/>
</dbReference>
<dbReference type="InterPro" id="IPR052953">
    <property type="entry name" value="Ser-rich/MCO-related"/>
</dbReference>
<dbReference type="Gene3D" id="2.60.40.420">
    <property type="entry name" value="Cupredoxins - blue copper proteins"/>
    <property type="match status" value="1"/>
</dbReference>
<evidence type="ECO:0000313" key="5">
    <source>
        <dbReference type="Proteomes" id="UP001498398"/>
    </source>
</evidence>
<keyword evidence="2" id="KW-0732">Signal</keyword>
<dbReference type="SUPFAM" id="SSF49503">
    <property type="entry name" value="Cupredoxins"/>
    <property type="match status" value="1"/>
</dbReference>
<comment type="caution">
    <text evidence="3">The sequence shown here is derived from an EMBL/GenBank/DDBJ whole genome shotgun (WGS) entry which is preliminary data.</text>
</comment>
<evidence type="ECO:0000313" key="3">
    <source>
        <dbReference type="EMBL" id="KAK7435911.1"/>
    </source>
</evidence>
<name>A0ABR1ILI5_9AGAR</name>
<sequence>MKSLLFLPLTTSLVSAAVFTVGVGKDENTGHKGIGFDPSVIYPVVGDEIVFEFRSGQHSVVQSSYDNPCAPSNGGFDTGVQSVPDSTPVDADGLPTVTLSVTDTQPMWFFDQAGGECQQGGILAVNPAGTQTPAGFRENAANQPDVPVSSTSPSPASSDSTDSLATPTATTPASATSNAAAGSGISLLTSSIAAVFGLSAILA</sequence>
<accession>A0ABR1ILI5</accession>
<evidence type="ECO:0000313" key="4">
    <source>
        <dbReference type="EMBL" id="KAK7443581.1"/>
    </source>
</evidence>
<organism evidence="3 5">
    <name type="scientific">Marasmiellus scandens</name>
    <dbReference type="NCBI Taxonomy" id="2682957"/>
    <lineage>
        <taxon>Eukaryota</taxon>
        <taxon>Fungi</taxon>
        <taxon>Dikarya</taxon>
        <taxon>Basidiomycota</taxon>
        <taxon>Agaricomycotina</taxon>
        <taxon>Agaricomycetes</taxon>
        <taxon>Agaricomycetidae</taxon>
        <taxon>Agaricales</taxon>
        <taxon>Marasmiineae</taxon>
        <taxon>Omphalotaceae</taxon>
        <taxon>Marasmiellus</taxon>
    </lineage>
</organism>
<evidence type="ECO:0000256" key="1">
    <source>
        <dbReference type="SAM" id="MobiDB-lite"/>
    </source>
</evidence>
<reference evidence="3 5" key="1">
    <citation type="submission" date="2024-01" db="EMBL/GenBank/DDBJ databases">
        <title>A draft genome for the cacao thread blight pathogen Marasmiellus scandens.</title>
        <authorList>
            <person name="Baruah I.K."/>
            <person name="Leung J."/>
            <person name="Bukari Y."/>
            <person name="Amoako-Attah I."/>
            <person name="Meinhardt L.W."/>
            <person name="Bailey B.A."/>
            <person name="Cohen S.P."/>
        </authorList>
    </citation>
    <scope>NUCLEOTIDE SEQUENCE [LARGE SCALE GENOMIC DNA]</scope>
    <source>
        <strain evidence="3 5">GH-19</strain>
    </source>
</reference>
<dbReference type="EMBL" id="JBANRG010000101">
    <property type="protein sequence ID" value="KAK7435911.1"/>
    <property type="molecule type" value="Genomic_DNA"/>
</dbReference>
<protein>
    <submittedName>
        <fullName evidence="3">Uncharacterized protein</fullName>
    </submittedName>
</protein>
<proteinExistence type="predicted"/>